<keyword evidence="2" id="KW-1185">Reference proteome</keyword>
<dbReference type="AlphaFoldDB" id="A0A4Y2FJP2"/>
<proteinExistence type="predicted"/>
<name>A0A4Y2FJP2_ARAVE</name>
<dbReference type="Proteomes" id="UP000499080">
    <property type="component" value="Unassembled WGS sequence"/>
</dbReference>
<accession>A0A4Y2FJP2</accession>
<comment type="caution">
    <text evidence="1">The sequence shown here is derived from an EMBL/GenBank/DDBJ whole genome shotgun (WGS) entry which is preliminary data.</text>
</comment>
<organism evidence="1 2">
    <name type="scientific">Araneus ventricosus</name>
    <name type="common">Orbweaver spider</name>
    <name type="synonym">Epeira ventricosa</name>
    <dbReference type="NCBI Taxonomy" id="182803"/>
    <lineage>
        <taxon>Eukaryota</taxon>
        <taxon>Metazoa</taxon>
        <taxon>Ecdysozoa</taxon>
        <taxon>Arthropoda</taxon>
        <taxon>Chelicerata</taxon>
        <taxon>Arachnida</taxon>
        <taxon>Araneae</taxon>
        <taxon>Araneomorphae</taxon>
        <taxon>Entelegynae</taxon>
        <taxon>Araneoidea</taxon>
        <taxon>Araneidae</taxon>
        <taxon>Araneus</taxon>
    </lineage>
</organism>
<reference evidence="1 2" key="1">
    <citation type="journal article" date="2019" name="Sci. Rep.">
        <title>Orb-weaving spider Araneus ventricosus genome elucidates the spidroin gene catalogue.</title>
        <authorList>
            <person name="Kono N."/>
            <person name="Nakamura H."/>
            <person name="Ohtoshi R."/>
            <person name="Moran D.A.P."/>
            <person name="Shinohara A."/>
            <person name="Yoshida Y."/>
            <person name="Fujiwara M."/>
            <person name="Mori M."/>
            <person name="Tomita M."/>
            <person name="Arakawa K."/>
        </authorList>
    </citation>
    <scope>NUCLEOTIDE SEQUENCE [LARGE SCALE GENOMIC DNA]</scope>
</reference>
<protein>
    <submittedName>
        <fullName evidence="1">Uncharacterized protein</fullName>
    </submittedName>
</protein>
<gene>
    <name evidence="1" type="ORF">AVEN_111283_1</name>
</gene>
<dbReference type="EMBL" id="BGPR01000938">
    <property type="protein sequence ID" value="GBM40655.1"/>
    <property type="molecule type" value="Genomic_DNA"/>
</dbReference>
<sequence>MSLDEKRKAFKKKGWCFVCLKSGSNSKVCKIYLKCIVRKKEHHSVMCPNINQTKQDKPPELDAKVLLSPMNSSTLLLTVFITNNDRFGIVRRLFDTGVQRSFVR</sequence>
<dbReference type="OrthoDB" id="6473394at2759"/>
<evidence type="ECO:0000313" key="1">
    <source>
        <dbReference type="EMBL" id="GBM40655.1"/>
    </source>
</evidence>
<evidence type="ECO:0000313" key="2">
    <source>
        <dbReference type="Proteomes" id="UP000499080"/>
    </source>
</evidence>